<evidence type="ECO:0000256" key="1">
    <source>
        <dbReference type="SAM" id="MobiDB-lite"/>
    </source>
</evidence>
<dbReference type="RefSeq" id="WP_099500364.1">
    <property type="nucleotide sequence ID" value="NZ_CP026652.1"/>
</dbReference>
<dbReference type="Proteomes" id="UP000238413">
    <property type="component" value="Chromosome"/>
</dbReference>
<organism evidence="2 3">
    <name type="scientific">Streptomyces dengpaensis</name>
    <dbReference type="NCBI Taxonomy" id="2049881"/>
    <lineage>
        <taxon>Bacteria</taxon>
        <taxon>Bacillati</taxon>
        <taxon>Actinomycetota</taxon>
        <taxon>Actinomycetes</taxon>
        <taxon>Kitasatosporales</taxon>
        <taxon>Streptomycetaceae</taxon>
        <taxon>Streptomyces</taxon>
    </lineage>
</organism>
<feature type="region of interest" description="Disordered" evidence="1">
    <location>
        <begin position="47"/>
        <end position="72"/>
    </location>
</feature>
<accession>A0ABN5I9V8</accession>
<proteinExistence type="predicted"/>
<dbReference type="EMBL" id="CP026652">
    <property type="protein sequence ID" value="AVH59984.1"/>
    <property type="molecule type" value="Genomic_DNA"/>
</dbReference>
<keyword evidence="3" id="KW-1185">Reference proteome</keyword>
<sequence>MAIRVGVQADSQDECAEGLALLVDAGFVPVMLPKLLTDNRWMARAVPARTTKAPAVDDGRSKRPASSEEKTA</sequence>
<evidence type="ECO:0000313" key="3">
    <source>
        <dbReference type="Proteomes" id="UP000238413"/>
    </source>
</evidence>
<name>A0ABN5I9V8_9ACTN</name>
<gene>
    <name evidence="2" type="ORF">C4B68_34100</name>
</gene>
<evidence type="ECO:0000313" key="2">
    <source>
        <dbReference type="EMBL" id="AVH59984.1"/>
    </source>
</evidence>
<protein>
    <submittedName>
        <fullName evidence="2">Uncharacterized protein</fullName>
    </submittedName>
</protein>
<feature type="compositionally biased region" description="Basic and acidic residues" evidence="1">
    <location>
        <begin position="55"/>
        <end position="72"/>
    </location>
</feature>
<reference evidence="2 3" key="1">
    <citation type="submission" date="2018-02" db="EMBL/GenBank/DDBJ databases">
        <title>Complete genome sequence of Streptomyces dengpaensis, the producer of angucyclines.</title>
        <authorList>
            <person name="Yumei L."/>
        </authorList>
    </citation>
    <scope>NUCLEOTIDE SEQUENCE [LARGE SCALE GENOMIC DNA]</scope>
    <source>
        <strain evidence="2 3">XZHG99</strain>
    </source>
</reference>